<evidence type="ECO:0000313" key="2">
    <source>
        <dbReference type="Proteomes" id="UP001177021"/>
    </source>
</evidence>
<dbReference type="EMBL" id="CASHSV030000311">
    <property type="protein sequence ID" value="CAJ2657337.1"/>
    <property type="molecule type" value="Genomic_DNA"/>
</dbReference>
<comment type="caution">
    <text evidence="1">The sequence shown here is derived from an EMBL/GenBank/DDBJ whole genome shotgun (WGS) entry which is preliminary data.</text>
</comment>
<organism evidence="1 2">
    <name type="scientific">Trifolium pratense</name>
    <name type="common">Red clover</name>
    <dbReference type="NCBI Taxonomy" id="57577"/>
    <lineage>
        <taxon>Eukaryota</taxon>
        <taxon>Viridiplantae</taxon>
        <taxon>Streptophyta</taxon>
        <taxon>Embryophyta</taxon>
        <taxon>Tracheophyta</taxon>
        <taxon>Spermatophyta</taxon>
        <taxon>Magnoliopsida</taxon>
        <taxon>eudicotyledons</taxon>
        <taxon>Gunneridae</taxon>
        <taxon>Pentapetalae</taxon>
        <taxon>rosids</taxon>
        <taxon>fabids</taxon>
        <taxon>Fabales</taxon>
        <taxon>Fabaceae</taxon>
        <taxon>Papilionoideae</taxon>
        <taxon>50 kb inversion clade</taxon>
        <taxon>NPAAA clade</taxon>
        <taxon>Hologalegina</taxon>
        <taxon>IRL clade</taxon>
        <taxon>Trifolieae</taxon>
        <taxon>Trifolium</taxon>
    </lineage>
</organism>
<proteinExistence type="predicted"/>
<protein>
    <submittedName>
        <fullName evidence="1">Uncharacterized protein</fullName>
    </submittedName>
</protein>
<dbReference type="Proteomes" id="UP001177021">
    <property type="component" value="Unassembled WGS sequence"/>
</dbReference>
<evidence type="ECO:0000313" key="1">
    <source>
        <dbReference type="EMBL" id="CAJ2657337.1"/>
    </source>
</evidence>
<accession>A0ACB0KJB2</accession>
<reference evidence="1" key="1">
    <citation type="submission" date="2023-10" db="EMBL/GenBank/DDBJ databases">
        <authorList>
            <person name="Rodriguez Cubillos JULIANA M."/>
            <person name="De Vega J."/>
        </authorList>
    </citation>
    <scope>NUCLEOTIDE SEQUENCE</scope>
</reference>
<sequence>MMAGYIIRRAFSCRNLFRLRTSALSVCENSPVKLCTSDDSSRVYTLTTMPNFIMESRRAFAKGRKSKVLEDEGSVSTVEVPTNVGPIIKASAVSQMEAAMAALSVELSKLRTGRASPGMLDHIIVETGGVKMPLNRIALVSVLDPKTLSVNPYDPEVLYLTLWTMIAICKVLSKPALWHGVTNFCISHDELLQTLKQLENAIVSSPLGLNPKTDGERLIAVIPPLTKEHMQAMNKLVTKSCEDTRQSIRRARQKAMDAIKKLNSSLPKDDIKRLEKEVDDLTKKFIKSAEDVCKAKEKEISQG</sequence>
<name>A0ACB0KJB2_TRIPR</name>
<keyword evidence="2" id="KW-1185">Reference proteome</keyword>
<gene>
    <name evidence="1" type="ORF">MILVUS5_LOCUS23929</name>
</gene>